<evidence type="ECO:0000256" key="1">
    <source>
        <dbReference type="SAM" id="MobiDB-lite"/>
    </source>
</evidence>
<gene>
    <name evidence="2" type="ORF">KY290_033967</name>
</gene>
<sequence length="200" mass="22825">MEVVPVVKNVSDQGPGTKRKRNGKEDTKQDIVNNLRVQKVLGGRVLYPTIIRKPGMNSLADLVEIQLWTHLFMTKSLVMHEDQVREFYYNVEFNENGSLHTLVGDKRVQLNEELLGEILEVHIEGIISVAGKHCAQHFANECSKLPDMHCAGIQKKLMKGEYQLLFDFVNNVVLPRSEKHIVANSEDLFLMESLCKFLTH</sequence>
<reference evidence="2 3" key="1">
    <citation type="journal article" date="2021" name="bioRxiv">
        <title>Chromosome-scale and haplotype-resolved genome assembly of a tetraploid potato cultivar.</title>
        <authorList>
            <person name="Sun H."/>
            <person name="Jiao W.-B."/>
            <person name="Krause K."/>
            <person name="Campoy J.A."/>
            <person name="Goel M."/>
            <person name="Folz-Donahue K."/>
            <person name="Kukat C."/>
            <person name="Huettel B."/>
            <person name="Schneeberger K."/>
        </authorList>
    </citation>
    <scope>NUCLEOTIDE SEQUENCE [LARGE SCALE GENOMIC DNA]</scope>
    <source>
        <strain evidence="2">SolTubOtavaFocal</strain>
        <tissue evidence="2">Leaves</tissue>
    </source>
</reference>
<organism evidence="2 3">
    <name type="scientific">Solanum tuberosum</name>
    <name type="common">Potato</name>
    <dbReference type="NCBI Taxonomy" id="4113"/>
    <lineage>
        <taxon>Eukaryota</taxon>
        <taxon>Viridiplantae</taxon>
        <taxon>Streptophyta</taxon>
        <taxon>Embryophyta</taxon>
        <taxon>Tracheophyta</taxon>
        <taxon>Spermatophyta</taxon>
        <taxon>Magnoliopsida</taxon>
        <taxon>eudicotyledons</taxon>
        <taxon>Gunneridae</taxon>
        <taxon>Pentapetalae</taxon>
        <taxon>asterids</taxon>
        <taxon>lamiids</taxon>
        <taxon>Solanales</taxon>
        <taxon>Solanaceae</taxon>
        <taxon>Solanoideae</taxon>
        <taxon>Solaneae</taxon>
        <taxon>Solanum</taxon>
    </lineage>
</organism>
<protein>
    <submittedName>
        <fullName evidence="2">Uncharacterized protein</fullName>
    </submittedName>
</protein>
<name>A0ABQ7U2X8_SOLTU</name>
<dbReference type="EMBL" id="JAIVGD010000026">
    <property type="protein sequence ID" value="KAH0740924.1"/>
    <property type="molecule type" value="Genomic_DNA"/>
</dbReference>
<evidence type="ECO:0000313" key="2">
    <source>
        <dbReference type="EMBL" id="KAH0740924.1"/>
    </source>
</evidence>
<evidence type="ECO:0000313" key="3">
    <source>
        <dbReference type="Proteomes" id="UP000826656"/>
    </source>
</evidence>
<accession>A0ABQ7U2X8</accession>
<proteinExistence type="predicted"/>
<comment type="caution">
    <text evidence="2">The sequence shown here is derived from an EMBL/GenBank/DDBJ whole genome shotgun (WGS) entry which is preliminary data.</text>
</comment>
<feature type="region of interest" description="Disordered" evidence="1">
    <location>
        <begin position="1"/>
        <end position="26"/>
    </location>
</feature>
<keyword evidence="3" id="KW-1185">Reference proteome</keyword>
<dbReference type="Proteomes" id="UP000826656">
    <property type="component" value="Unassembled WGS sequence"/>
</dbReference>